<name>A0A5B7E2J6_PORTR</name>
<evidence type="ECO:0000313" key="2">
    <source>
        <dbReference type="Proteomes" id="UP000324222"/>
    </source>
</evidence>
<gene>
    <name evidence="1" type="ORF">E2C01_021417</name>
</gene>
<organism evidence="1 2">
    <name type="scientific">Portunus trituberculatus</name>
    <name type="common">Swimming crab</name>
    <name type="synonym">Neptunus trituberculatus</name>
    <dbReference type="NCBI Taxonomy" id="210409"/>
    <lineage>
        <taxon>Eukaryota</taxon>
        <taxon>Metazoa</taxon>
        <taxon>Ecdysozoa</taxon>
        <taxon>Arthropoda</taxon>
        <taxon>Crustacea</taxon>
        <taxon>Multicrustacea</taxon>
        <taxon>Malacostraca</taxon>
        <taxon>Eumalacostraca</taxon>
        <taxon>Eucarida</taxon>
        <taxon>Decapoda</taxon>
        <taxon>Pleocyemata</taxon>
        <taxon>Brachyura</taxon>
        <taxon>Eubrachyura</taxon>
        <taxon>Portunoidea</taxon>
        <taxon>Portunidae</taxon>
        <taxon>Portuninae</taxon>
        <taxon>Portunus</taxon>
    </lineage>
</organism>
<dbReference type="Proteomes" id="UP000324222">
    <property type="component" value="Unassembled WGS sequence"/>
</dbReference>
<accession>A0A5B7E2J6</accession>
<protein>
    <submittedName>
        <fullName evidence="1">Uncharacterized protein</fullName>
    </submittedName>
</protein>
<keyword evidence="2" id="KW-1185">Reference proteome</keyword>
<proteinExistence type="predicted"/>
<reference evidence="1 2" key="1">
    <citation type="submission" date="2019-05" db="EMBL/GenBank/DDBJ databases">
        <title>Another draft genome of Portunus trituberculatus and its Hox gene families provides insights of decapod evolution.</title>
        <authorList>
            <person name="Jeong J.-H."/>
            <person name="Song I."/>
            <person name="Kim S."/>
            <person name="Choi T."/>
            <person name="Kim D."/>
            <person name="Ryu S."/>
            <person name="Kim W."/>
        </authorList>
    </citation>
    <scope>NUCLEOTIDE SEQUENCE [LARGE SCALE GENOMIC DNA]</scope>
    <source>
        <tissue evidence="1">Muscle</tissue>
    </source>
</reference>
<evidence type="ECO:0000313" key="1">
    <source>
        <dbReference type="EMBL" id="MPC28221.1"/>
    </source>
</evidence>
<comment type="caution">
    <text evidence="1">The sequence shown here is derived from an EMBL/GenBank/DDBJ whole genome shotgun (WGS) entry which is preliminary data.</text>
</comment>
<dbReference type="EMBL" id="VSRR010001874">
    <property type="protein sequence ID" value="MPC28221.1"/>
    <property type="molecule type" value="Genomic_DNA"/>
</dbReference>
<dbReference type="AlphaFoldDB" id="A0A5B7E2J6"/>
<sequence length="118" mass="13245">MKHTTAACQHSKVLGQQQEVMPLAEAHQRSTYSESLSEFGAVRLLALRPSFDRSAVRLSSWLVSCWVFTCGKSMHIETDVLTFSETKSSLRQLRVLRSVIICCSSSLFSFSTSRTLKI</sequence>